<feature type="domain" description="Arm-like repeat" evidence="2">
    <location>
        <begin position="258"/>
        <end position="351"/>
    </location>
</feature>
<keyword evidence="4" id="KW-1185">Reference proteome</keyword>
<feature type="compositionally biased region" description="Pro residues" evidence="1">
    <location>
        <begin position="161"/>
        <end position="171"/>
    </location>
</feature>
<dbReference type="InterPro" id="IPR056251">
    <property type="entry name" value="Arm_rpt_dom"/>
</dbReference>
<proteinExistence type="predicted"/>
<feature type="region of interest" description="Disordered" evidence="1">
    <location>
        <begin position="151"/>
        <end position="175"/>
    </location>
</feature>
<feature type="compositionally biased region" description="Low complexity" evidence="1">
    <location>
        <begin position="113"/>
        <end position="123"/>
    </location>
</feature>
<feature type="compositionally biased region" description="Low complexity" evidence="1">
    <location>
        <begin position="1"/>
        <end position="19"/>
    </location>
</feature>
<feature type="region of interest" description="Disordered" evidence="1">
    <location>
        <begin position="1"/>
        <end position="51"/>
    </location>
</feature>
<feature type="non-terminal residue" evidence="3">
    <location>
        <position position="366"/>
    </location>
</feature>
<evidence type="ECO:0000256" key="1">
    <source>
        <dbReference type="SAM" id="MobiDB-lite"/>
    </source>
</evidence>
<dbReference type="Pfam" id="PF23948">
    <property type="entry name" value="ARM_5"/>
    <property type="match status" value="1"/>
</dbReference>
<organism evidence="3 4">
    <name type="scientific">Mortierella hygrophila</name>
    <dbReference type="NCBI Taxonomy" id="979708"/>
    <lineage>
        <taxon>Eukaryota</taxon>
        <taxon>Fungi</taxon>
        <taxon>Fungi incertae sedis</taxon>
        <taxon>Mucoromycota</taxon>
        <taxon>Mortierellomycotina</taxon>
        <taxon>Mortierellomycetes</taxon>
        <taxon>Mortierellales</taxon>
        <taxon>Mortierellaceae</taxon>
        <taxon>Mortierella</taxon>
    </lineage>
</organism>
<gene>
    <name evidence="3" type="ORF">EC957_005195</name>
</gene>
<dbReference type="EMBL" id="JAAAXW010000237">
    <property type="protein sequence ID" value="KAF9539609.1"/>
    <property type="molecule type" value="Genomic_DNA"/>
</dbReference>
<protein>
    <recommendedName>
        <fullName evidence="2">Arm-like repeat domain-containing protein</fullName>
    </recommendedName>
</protein>
<feature type="region of interest" description="Disordered" evidence="1">
    <location>
        <begin position="66"/>
        <end position="124"/>
    </location>
</feature>
<evidence type="ECO:0000313" key="3">
    <source>
        <dbReference type="EMBL" id="KAF9539609.1"/>
    </source>
</evidence>
<evidence type="ECO:0000259" key="2">
    <source>
        <dbReference type="Pfam" id="PF23948"/>
    </source>
</evidence>
<sequence>MSSSSPQVNSAPSPPSSASTKHPEIAIDGPHVLSQLDHTASLGRVSSKSGDISTITQELAAIQLGPANLLSPHGPSDASDAKSVSTGRSSKSGFRKRLSRLFKGDPKVKETVPTSAASSAPATLVGTKGRIESAAPGRNATPVSLGLHSPAHSAGMSSTPPVVPTTQPQPSPTASRTFRVDIFPENVIKPIYKTNLPKPHARVDMTPQLVYCCSLLSKAEEPLQPTSDSNVSQDSPLDDKEKEWVQLIDPVLQDRYRWLVEQMVRAFAKNPLKASDVITEIVLIAPVLDRDTYRSLLSCFISNFEQTRALDVILLQGLVQLVECASSGYLVDDDLVRIATVLSKELSITHIGTSDHPLQLTLSLAR</sequence>
<name>A0A9P6JZV3_9FUNG</name>
<accession>A0A9P6JZV3</accession>
<feature type="compositionally biased region" description="Polar residues" evidence="1">
    <location>
        <begin position="82"/>
        <end position="92"/>
    </location>
</feature>
<dbReference type="AlphaFoldDB" id="A0A9P6JZV3"/>
<reference evidence="3" key="1">
    <citation type="journal article" date="2020" name="Fungal Divers.">
        <title>Resolving the Mortierellaceae phylogeny through synthesis of multi-gene phylogenetics and phylogenomics.</title>
        <authorList>
            <person name="Vandepol N."/>
            <person name="Liber J."/>
            <person name="Desiro A."/>
            <person name="Na H."/>
            <person name="Kennedy M."/>
            <person name="Barry K."/>
            <person name="Grigoriev I.V."/>
            <person name="Miller A.N."/>
            <person name="O'Donnell K."/>
            <person name="Stajich J.E."/>
            <person name="Bonito G."/>
        </authorList>
    </citation>
    <scope>NUCLEOTIDE SEQUENCE</scope>
    <source>
        <strain evidence="3">NRRL 2591</strain>
    </source>
</reference>
<dbReference type="Proteomes" id="UP000723463">
    <property type="component" value="Unassembled WGS sequence"/>
</dbReference>
<evidence type="ECO:0000313" key="4">
    <source>
        <dbReference type="Proteomes" id="UP000723463"/>
    </source>
</evidence>
<comment type="caution">
    <text evidence="3">The sequence shown here is derived from an EMBL/GenBank/DDBJ whole genome shotgun (WGS) entry which is preliminary data.</text>
</comment>